<keyword evidence="5 7" id="KW-0472">Membrane</keyword>
<feature type="transmembrane region" description="Helical" evidence="7">
    <location>
        <begin position="6"/>
        <end position="27"/>
    </location>
</feature>
<evidence type="ECO:0000256" key="4">
    <source>
        <dbReference type="ARBA" id="ARBA00022989"/>
    </source>
</evidence>
<organism evidence="8">
    <name type="scientific">Mammillaria zephyranthoides</name>
    <dbReference type="NCBI Taxonomy" id="278595"/>
    <lineage>
        <taxon>Eukaryota</taxon>
        <taxon>Viridiplantae</taxon>
        <taxon>Streptophyta</taxon>
        <taxon>Embryophyta</taxon>
        <taxon>Tracheophyta</taxon>
        <taxon>Spermatophyta</taxon>
        <taxon>Magnoliopsida</taxon>
        <taxon>eudicotyledons</taxon>
        <taxon>Gunneridae</taxon>
        <taxon>Pentapetalae</taxon>
        <taxon>Caryophyllales</taxon>
        <taxon>Cactineae</taxon>
        <taxon>Cactaceae</taxon>
        <taxon>Cactoideae</taxon>
        <taxon>Cacteae</taxon>
        <taxon>Mammillaria</taxon>
    </lineage>
</organism>
<accession>A0A5J6VBW1</accession>
<dbReference type="SUPFAM" id="SSF161033">
    <property type="entry name" value="Photosystem II reaction center protein M, PsbM"/>
    <property type="match status" value="1"/>
</dbReference>
<protein>
    <submittedName>
        <fullName evidence="8">Photosystem II subunit M</fullName>
    </submittedName>
</protein>
<proteinExistence type="predicted"/>
<reference evidence="8" key="1">
    <citation type="journal article" date="2019" name="Plants (Basel)">
        <title>De Novo Assembly Discovered Novel Structures in Genome of Plastids and Revealed Divergent Inverted Repeats in Mammillaria (Cactaceae, Caryophyllales).</title>
        <authorList>
            <person name="Solorzano S."/>
            <person name="Chincoya D.A."/>
            <person name="Sanchez-Flores A."/>
            <person name="Estrada K."/>
            <person name="Diaz-Velasquez C.E."/>
            <person name="Gonzalez-Rodriguez A."/>
            <person name="Vaca-Paniagua F."/>
            <person name="Davila P."/>
            <person name="Arias S."/>
        </authorList>
    </citation>
    <scope>NUCLEOTIDE SEQUENCE</scope>
</reference>
<keyword evidence="3 7" id="KW-0812">Transmembrane</keyword>
<evidence type="ECO:0000256" key="1">
    <source>
        <dbReference type="ARBA" id="ARBA00022469"/>
    </source>
</evidence>
<dbReference type="InterPro" id="IPR007826">
    <property type="entry name" value="PSII_PsbM"/>
</dbReference>
<evidence type="ECO:0000313" key="8">
    <source>
        <dbReference type="EMBL" id="QFG71222.1"/>
    </source>
</evidence>
<name>A0A5J6VBW1_9CARY</name>
<evidence type="ECO:0000256" key="3">
    <source>
        <dbReference type="ARBA" id="ARBA00022692"/>
    </source>
</evidence>
<evidence type="ECO:0000256" key="7">
    <source>
        <dbReference type="SAM" id="Phobius"/>
    </source>
</evidence>
<dbReference type="Pfam" id="PF05151">
    <property type="entry name" value="PsbM"/>
    <property type="match status" value="1"/>
</dbReference>
<evidence type="ECO:0000256" key="2">
    <source>
        <dbReference type="ARBA" id="ARBA00022531"/>
    </source>
</evidence>
<evidence type="ECO:0000256" key="5">
    <source>
        <dbReference type="ARBA" id="ARBA00023136"/>
    </source>
</evidence>
<keyword evidence="8" id="KW-0150">Chloroplast</keyword>
<dbReference type="InterPro" id="IPR037269">
    <property type="entry name" value="PSII_PsbM_sf"/>
</dbReference>
<sequence>MGVNTLPLMATTLFVLVPTTFLLLIYFKIKDSF</sequence>
<dbReference type="EMBL" id="MN517611">
    <property type="protein sequence ID" value="QFG71222.1"/>
    <property type="molecule type" value="Genomic_DNA"/>
</dbReference>
<keyword evidence="4 7" id="KW-1133">Transmembrane helix</keyword>
<keyword evidence="2" id="KW-0602">Photosynthesis</keyword>
<geneLocation type="chloroplast" evidence="8"/>
<dbReference type="AlphaFoldDB" id="A0A5J6VBW1"/>
<dbReference type="NCBIfam" id="TIGR03038">
    <property type="entry name" value="PS_II_psbM"/>
    <property type="match status" value="1"/>
</dbReference>
<dbReference type="GO" id="GO:0009523">
    <property type="term" value="C:photosystem II"/>
    <property type="evidence" value="ECO:0007669"/>
    <property type="project" value="UniProtKB-KW"/>
</dbReference>
<gene>
    <name evidence="8" type="primary">psbM</name>
</gene>
<keyword evidence="8" id="KW-0934">Plastid</keyword>
<keyword evidence="6" id="KW-0604">Photosystem II</keyword>
<dbReference type="GO" id="GO:0019684">
    <property type="term" value="P:photosynthesis, light reaction"/>
    <property type="evidence" value="ECO:0007669"/>
    <property type="project" value="InterPro"/>
</dbReference>
<evidence type="ECO:0000256" key="6">
    <source>
        <dbReference type="ARBA" id="ARBA00023276"/>
    </source>
</evidence>
<keyword evidence="1" id="KW-0674">Reaction center</keyword>